<proteinExistence type="predicted"/>
<protein>
    <submittedName>
        <fullName evidence="1">3774_t:CDS:1</fullName>
    </submittedName>
</protein>
<evidence type="ECO:0000313" key="2">
    <source>
        <dbReference type="Proteomes" id="UP000789860"/>
    </source>
</evidence>
<organism evidence="1 2">
    <name type="scientific">Scutellospora calospora</name>
    <dbReference type="NCBI Taxonomy" id="85575"/>
    <lineage>
        <taxon>Eukaryota</taxon>
        <taxon>Fungi</taxon>
        <taxon>Fungi incertae sedis</taxon>
        <taxon>Mucoromycota</taxon>
        <taxon>Glomeromycotina</taxon>
        <taxon>Glomeromycetes</taxon>
        <taxon>Diversisporales</taxon>
        <taxon>Gigasporaceae</taxon>
        <taxon>Scutellospora</taxon>
    </lineage>
</organism>
<sequence length="119" mass="13489">ELKISDIEEIPSSAITSLYRCNNPNILEQSLTSIEFRSFLIRIDKYIIYITALGYSNEAEVEVRYTVIFTSEHLGKYKFTYAELEEKLSISSKTVSSARLYAAINSSSCLALCKSIITR</sequence>
<keyword evidence="2" id="KW-1185">Reference proteome</keyword>
<name>A0ACA9MXX2_9GLOM</name>
<reference evidence="1" key="1">
    <citation type="submission" date="2021-06" db="EMBL/GenBank/DDBJ databases">
        <authorList>
            <person name="Kallberg Y."/>
            <person name="Tangrot J."/>
            <person name="Rosling A."/>
        </authorList>
    </citation>
    <scope>NUCLEOTIDE SEQUENCE</scope>
    <source>
        <strain evidence="1">AU212A</strain>
    </source>
</reference>
<feature type="non-terminal residue" evidence="1">
    <location>
        <position position="119"/>
    </location>
</feature>
<gene>
    <name evidence="1" type="ORF">SCALOS_LOCUS7330</name>
</gene>
<dbReference type="EMBL" id="CAJVPM010016117">
    <property type="protein sequence ID" value="CAG8612127.1"/>
    <property type="molecule type" value="Genomic_DNA"/>
</dbReference>
<accession>A0ACA9MXX2</accession>
<feature type="non-terminal residue" evidence="1">
    <location>
        <position position="1"/>
    </location>
</feature>
<comment type="caution">
    <text evidence="1">The sequence shown here is derived from an EMBL/GenBank/DDBJ whole genome shotgun (WGS) entry which is preliminary data.</text>
</comment>
<dbReference type="Proteomes" id="UP000789860">
    <property type="component" value="Unassembled WGS sequence"/>
</dbReference>
<evidence type="ECO:0000313" key="1">
    <source>
        <dbReference type="EMBL" id="CAG8612127.1"/>
    </source>
</evidence>